<keyword evidence="1 5" id="KW-0732">Signal</keyword>
<dbReference type="STRING" id="680198.SCAB_3701"/>
<dbReference type="PANTHER" id="PTHR23221:SF7">
    <property type="entry name" value="PHOSPHATIDYLINOSITOL-GLYCAN-SPECIFIC PHOSPHOLIPASE D"/>
    <property type="match status" value="1"/>
</dbReference>
<dbReference type="AlphaFoldDB" id="C9ZGD8"/>
<feature type="signal peptide" evidence="5">
    <location>
        <begin position="1"/>
        <end position="32"/>
    </location>
</feature>
<reference evidence="6 7" key="1">
    <citation type="journal article" date="2010" name="Mol. Plant Microbe Interact.">
        <title>Streptomyces scabies 87-22 contains a coronafacic acid-like biosynthetic cluster that contributes to plant-microbe interactions.</title>
        <authorList>
            <person name="Bignell D.R."/>
            <person name="Seipke R.F."/>
            <person name="Huguet-Tapia J.C."/>
            <person name="Chambers A.H."/>
            <person name="Parry R.J."/>
            <person name="Loria R."/>
        </authorList>
    </citation>
    <scope>NUCLEOTIDE SEQUENCE [LARGE SCALE GENOMIC DNA]</scope>
    <source>
        <strain evidence="6 7">87.22</strain>
    </source>
</reference>
<evidence type="ECO:0000256" key="3">
    <source>
        <dbReference type="ARBA" id="ARBA00022801"/>
    </source>
</evidence>
<dbReference type="Gene3D" id="2.130.10.130">
    <property type="entry name" value="Integrin alpha, N-terminal"/>
    <property type="match status" value="4"/>
</dbReference>
<evidence type="ECO:0000256" key="5">
    <source>
        <dbReference type="SAM" id="SignalP"/>
    </source>
</evidence>
<dbReference type="InterPro" id="IPR000413">
    <property type="entry name" value="Integrin_alpha"/>
</dbReference>
<dbReference type="InterPro" id="IPR028994">
    <property type="entry name" value="Integrin_alpha_N"/>
</dbReference>
<sequence length="480" mass="49183">MTVRARTFAATAAVVALTATGLTLPLAGSAAAATTVRFDFNGDGYLDIAVGMPDSTVKGKAKAGYVSVIYGGSGAPYQSHGEIGQDEPGIPGTPEAGDRFGSSVTPVDVDGDGDFELAVGASGESLTSDQYKDEGIITVLDYSNGDIKGTTVARGTTEYSGIGSTVAAGDYDGDGDADLAYGENSEEDGTLRFRPGPLTSDRVAGTSLRRYSMGGRTLDLATGDFDGDGRDDLATTWRALEDSGTFITRWNDRAEPAQWWSDPDRGSALAVADFDRDGTDDLAVGPVQPNSESDTTHCQDRLGGAVLLFKGSRGTAFGTENECFTQSSPDVGGNAEEGDDFGAALAAGDLNGDDLPELVVGVPGEDVGTLKDAGGYVVLNGTEHGLRGGLARSQSTPNMQGAAEAGDRFGAQVAVGDYNSDGLRDTAVSAPGENAGGPTSGGVWFVPSSTVETYTPGKALTPFGFALVKGVYKYGEVLGL</sequence>
<dbReference type="PANTHER" id="PTHR23221">
    <property type="entry name" value="GLYCOSYLPHOSPHATIDYLINOSITOL PHOSPHOLIPASE D"/>
    <property type="match status" value="1"/>
</dbReference>
<dbReference type="Proteomes" id="UP000001444">
    <property type="component" value="Chromosome"/>
</dbReference>
<evidence type="ECO:0000313" key="7">
    <source>
        <dbReference type="Proteomes" id="UP000001444"/>
    </source>
</evidence>
<proteinExistence type="predicted"/>
<evidence type="ECO:0000256" key="4">
    <source>
        <dbReference type="ARBA" id="ARBA00023180"/>
    </source>
</evidence>
<dbReference type="SMART" id="SM00191">
    <property type="entry name" value="Int_alpha"/>
    <property type="match status" value="6"/>
</dbReference>
<protein>
    <recommendedName>
        <fullName evidence="8">FG-GAP repeat protein</fullName>
    </recommendedName>
</protein>
<dbReference type="GO" id="GO:0008305">
    <property type="term" value="C:integrin complex"/>
    <property type="evidence" value="ECO:0007669"/>
    <property type="project" value="InterPro"/>
</dbReference>
<dbReference type="InterPro" id="IPR013517">
    <property type="entry name" value="FG-GAP"/>
</dbReference>
<dbReference type="GO" id="GO:0016787">
    <property type="term" value="F:hydrolase activity"/>
    <property type="evidence" value="ECO:0007669"/>
    <property type="project" value="UniProtKB-KW"/>
</dbReference>
<evidence type="ECO:0000256" key="2">
    <source>
        <dbReference type="ARBA" id="ARBA00022737"/>
    </source>
</evidence>
<dbReference type="eggNOG" id="COG5555">
    <property type="taxonomic scope" value="Bacteria"/>
</dbReference>
<dbReference type="PRINTS" id="PR01185">
    <property type="entry name" value="INTEGRINA"/>
</dbReference>
<evidence type="ECO:0008006" key="8">
    <source>
        <dbReference type="Google" id="ProtNLM"/>
    </source>
</evidence>
<name>C9ZGD8_STRSW</name>
<dbReference type="EMBL" id="FN554889">
    <property type="protein sequence ID" value="CBG67579.1"/>
    <property type="molecule type" value="Genomic_DNA"/>
</dbReference>
<accession>C9ZGD8</accession>
<evidence type="ECO:0000256" key="1">
    <source>
        <dbReference type="ARBA" id="ARBA00022729"/>
    </source>
</evidence>
<dbReference type="GO" id="GO:0007155">
    <property type="term" value="P:cell adhesion"/>
    <property type="evidence" value="ECO:0007669"/>
    <property type="project" value="InterPro"/>
</dbReference>
<dbReference type="Pfam" id="PF01839">
    <property type="entry name" value="FG-GAP"/>
    <property type="match status" value="5"/>
</dbReference>
<dbReference type="KEGG" id="scb:SCAB_3701"/>
<keyword evidence="2" id="KW-0677">Repeat</keyword>
<dbReference type="SUPFAM" id="SSF69318">
    <property type="entry name" value="Integrin alpha N-terminal domain"/>
    <property type="match status" value="1"/>
</dbReference>
<dbReference type="InterPro" id="IPR013519">
    <property type="entry name" value="Int_alpha_beta-p"/>
</dbReference>
<dbReference type="PROSITE" id="PS51470">
    <property type="entry name" value="FG_GAP"/>
    <property type="match status" value="2"/>
</dbReference>
<keyword evidence="4" id="KW-0325">Glycoprotein</keyword>
<keyword evidence="3" id="KW-0378">Hydrolase</keyword>
<keyword evidence="7" id="KW-1185">Reference proteome</keyword>
<dbReference type="HOGENOM" id="CLU_016303_1_0_11"/>
<gene>
    <name evidence="6" type="ordered locus">SCAB_3701</name>
</gene>
<organism evidence="6 7">
    <name type="scientific">Streptomyces scabiei (strain 87.22)</name>
    <dbReference type="NCBI Taxonomy" id="680198"/>
    <lineage>
        <taxon>Bacteria</taxon>
        <taxon>Bacillati</taxon>
        <taxon>Actinomycetota</taxon>
        <taxon>Actinomycetes</taxon>
        <taxon>Kitasatosporales</taxon>
        <taxon>Streptomycetaceae</taxon>
        <taxon>Streptomyces</taxon>
    </lineage>
</organism>
<feature type="chain" id="PRO_5003005734" description="FG-GAP repeat protein" evidence="5">
    <location>
        <begin position="33"/>
        <end position="480"/>
    </location>
</feature>
<evidence type="ECO:0000313" key="6">
    <source>
        <dbReference type="EMBL" id="CBG67579.1"/>
    </source>
</evidence>